<protein>
    <submittedName>
        <fullName evidence="10">Membrane fusion protein (Multidrug efflux system)</fullName>
    </submittedName>
</protein>
<dbReference type="Gene3D" id="2.40.50.100">
    <property type="match status" value="1"/>
</dbReference>
<dbReference type="InterPro" id="IPR058634">
    <property type="entry name" value="AaeA-lik-b-barrel"/>
</dbReference>
<name>A0ABS4DVE7_9HYPH</name>
<sequence>MDMKTGKQERPLNPQEDEREHEDRVEETPPEAATADSSADGNDADQADDGDGDDKAAAPKKPIWKRPVFLIFVAVVILALIAGGIYYWINVAPYETTDDAFIDANTIQISPQTSGQIVAVGVGNNTHVNRGQLLVSIDPAPAKANLASAKAQLAQARAELQQAKASAEQARQQEAQSQAQLDALKVEAENANENFKRNQSLFKDNSGSISEKVVDDSEAAYKQAQAQAEAGRQEVATAKASIGVADAKVTAAEAAVQAAQASVDTAQIDVDHTTITAQQSGQIVQNSLGVGAFASQGNPLMVLVPDDIFVTANYKETQLADIRVGQAVDVAVDAYPDVDFKGKVISVQQGAGQAFQLLPAENATGNFVKVVQRVPVRISIENPDPKRYLLGPGMSVVSSIRVD</sequence>
<reference evidence="10 11" key="1">
    <citation type="submission" date="2021-03" db="EMBL/GenBank/DDBJ databases">
        <title>Genomic Encyclopedia of Type Strains, Phase IV (KMG-IV): sequencing the most valuable type-strain genomes for metagenomic binning, comparative biology and taxonomic classification.</title>
        <authorList>
            <person name="Goeker M."/>
        </authorList>
    </citation>
    <scope>NUCLEOTIDE SEQUENCE [LARGE SCALE GENOMIC DNA]</scope>
    <source>
        <strain evidence="10 11">DSM 21600</strain>
    </source>
</reference>
<dbReference type="InterPro" id="IPR050739">
    <property type="entry name" value="MFP"/>
</dbReference>
<evidence type="ECO:0000256" key="5">
    <source>
        <dbReference type="SAM" id="Coils"/>
    </source>
</evidence>
<feature type="coiled-coil region" evidence="5">
    <location>
        <begin position="143"/>
        <end position="241"/>
    </location>
</feature>
<evidence type="ECO:0000256" key="3">
    <source>
        <dbReference type="ARBA" id="ARBA00022989"/>
    </source>
</evidence>
<dbReference type="PANTHER" id="PTHR30386">
    <property type="entry name" value="MEMBRANE FUSION SUBUNIT OF EMRAB-TOLC MULTIDRUG EFFLUX PUMP"/>
    <property type="match status" value="1"/>
</dbReference>
<comment type="subcellular location">
    <subcellularLocation>
        <location evidence="1">Membrane</location>
        <topology evidence="1">Single-pass membrane protein</topology>
    </subcellularLocation>
</comment>
<dbReference type="Gene3D" id="2.40.30.170">
    <property type="match status" value="1"/>
</dbReference>
<dbReference type="SUPFAM" id="SSF111369">
    <property type="entry name" value="HlyD-like secretion proteins"/>
    <property type="match status" value="2"/>
</dbReference>
<keyword evidence="3 7" id="KW-1133">Transmembrane helix</keyword>
<evidence type="ECO:0000259" key="8">
    <source>
        <dbReference type="Pfam" id="PF25917"/>
    </source>
</evidence>
<dbReference type="InterPro" id="IPR058625">
    <property type="entry name" value="MdtA-like_BSH"/>
</dbReference>
<keyword evidence="11" id="KW-1185">Reference proteome</keyword>
<keyword evidence="2 7" id="KW-0812">Transmembrane</keyword>
<feature type="domain" description="Multidrug resistance protein MdtA-like barrel-sandwich hybrid" evidence="8">
    <location>
        <begin position="105"/>
        <end position="303"/>
    </location>
</feature>
<feature type="compositionally biased region" description="Basic and acidic residues" evidence="6">
    <location>
        <begin position="1"/>
        <end position="27"/>
    </location>
</feature>
<accession>A0ABS4DVE7</accession>
<evidence type="ECO:0000256" key="2">
    <source>
        <dbReference type="ARBA" id="ARBA00022692"/>
    </source>
</evidence>
<organism evidence="10 11">
    <name type="scientific">Rhizobium halophytocola</name>
    <dbReference type="NCBI Taxonomy" id="735519"/>
    <lineage>
        <taxon>Bacteria</taxon>
        <taxon>Pseudomonadati</taxon>
        <taxon>Pseudomonadota</taxon>
        <taxon>Alphaproteobacteria</taxon>
        <taxon>Hyphomicrobiales</taxon>
        <taxon>Rhizobiaceae</taxon>
        <taxon>Rhizobium/Agrobacterium group</taxon>
        <taxon>Rhizobium</taxon>
    </lineage>
</organism>
<proteinExistence type="predicted"/>
<feature type="region of interest" description="Disordered" evidence="6">
    <location>
        <begin position="1"/>
        <end position="59"/>
    </location>
</feature>
<keyword evidence="4 7" id="KW-0472">Membrane</keyword>
<comment type="caution">
    <text evidence="10">The sequence shown here is derived from an EMBL/GenBank/DDBJ whole genome shotgun (WGS) entry which is preliminary data.</text>
</comment>
<feature type="transmembrane region" description="Helical" evidence="7">
    <location>
        <begin position="68"/>
        <end position="89"/>
    </location>
</feature>
<evidence type="ECO:0000259" key="9">
    <source>
        <dbReference type="Pfam" id="PF25963"/>
    </source>
</evidence>
<dbReference type="Proteomes" id="UP000759443">
    <property type="component" value="Unassembled WGS sequence"/>
</dbReference>
<evidence type="ECO:0000256" key="4">
    <source>
        <dbReference type="ARBA" id="ARBA00023136"/>
    </source>
</evidence>
<dbReference type="Pfam" id="PF25917">
    <property type="entry name" value="BSH_RND"/>
    <property type="match status" value="1"/>
</dbReference>
<evidence type="ECO:0000256" key="6">
    <source>
        <dbReference type="SAM" id="MobiDB-lite"/>
    </source>
</evidence>
<evidence type="ECO:0000256" key="7">
    <source>
        <dbReference type="SAM" id="Phobius"/>
    </source>
</evidence>
<dbReference type="Gene3D" id="1.10.287.470">
    <property type="entry name" value="Helix hairpin bin"/>
    <property type="match status" value="2"/>
</dbReference>
<dbReference type="EMBL" id="JAGGJU010000002">
    <property type="protein sequence ID" value="MBP1849657.1"/>
    <property type="molecule type" value="Genomic_DNA"/>
</dbReference>
<evidence type="ECO:0000313" key="10">
    <source>
        <dbReference type="EMBL" id="MBP1849657.1"/>
    </source>
</evidence>
<dbReference type="PANTHER" id="PTHR30386:SF26">
    <property type="entry name" value="TRANSPORT PROTEIN COMB"/>
    <property type="match status" value="1"/>
</dbReference>
<gene>
    <name evidence="10" type="ORF">J2Z17_001078</name>
</gene>
<keyword evidence="5" id="KW-0175">Coiled coil</keyword>
<feature type="domain" description="p-hydroxybenzoic acid efflux pump subunit AaeA-like beta-barrel" evidence="9">
    <location>
        <begin position="309"/>
        <end position="395"/>
    </location>
</feature>
<feature type="compositionally biased region" description="Acidic residues" evidence="6">
    <location>
        <begin position="42"/>
        <end position="52"/>
    </location>
</feature>
<evidence type="ECO:0000313" key="11">
    <source>
        <dbReference type="Proteomes" id="UP000759443"/>
    </source>
</evidence>
<feature type="compositionally biased region" description="Low complexity" evidence="6">
    <location>
        <begin position="32"/>
        <end position="41"/>
    </location>
</feature>
<dbReference type="Pfam" id="PF25963">
    <property type="entry name" value="Beta-barrel_AAEA"/>
    <property type="match status" value="1"/>
</dbReference>
<evidence type="ECO:0000256" key="1">
    <source>
        <dbReference type="ARBA" id="ARBA00004167"/>
    </source>
</evidence>